<proteinExistence type="predicted"/>
<protein>
    <submittedName>
        <fullName evidence="1">TIGR03943 family protein</fullName>
    </submittedName>
</protein>
<dbReference type="EMBL" id="CP126116">
    <property type="protein sequence ID" value="WHZ59740.1"/>
    <property type="molecule type" value="Genomic_DNA"/>
</dbReference>
<evidence type="ECO:0000313" key="1">
    <source>
        <dbReference type="EMBL" id="WHZ59740.1"/>
    </source>
</evidence>
<keyword evidence="2" id="KW-1185">Reference proteome</keyword>
<name>A0ACD4RHU2_9BACI</name>
<dbReference type="Proteomes" id="UP001226091">
    <property type="component" value="Chromosome"/>
</dbReference>
<evidence type="ECO:0000313" key="2">
    <source>
        <dbReference type="Proteomes" id="UP001226091"/>
    </source>
</evidence>
<organism evidence="1 2">
    <name type="scientific">Metabacillus hrfriensis</name>
    <dbReference type="NCBI Taxonomy" id="3048891"/>
    <lineage>
        <taxon>Bacteria</taxon>
        <taxon>Bacillati</taxon>
        <taxon>Bacillota</taxon>
        <taxon>Bacilli</taxon>
        <taxon>Bacillales</taxon>
        <taxon>Bacillaceae</taxon>
        <taxon>Metabacillus</taxon>
    </lineage>
</organism>
<accession>A0ACD4RHU2</accession>
<gene>
    <name evidence="1" type="ORF">QLQ22_10575</name>
</gene>
<reference evidence="2" key="1">
    <citation type="journal article" date="2025" name="Aquaculture">
        <title>Assessment of the bioflocculant production and safety properties of Metabacillus hrfriensis sp. nov. based on phenotypic and whole-genome sequencing analysis.</title>
        <authorList>
            <person name="Zhang R."/>
            <person name="Zhao Z."/>
            <person name="Luo L."/>
            <person name="Wang S."/>
            <person name="Guo K."/>
            <person name="Xu W."/>
        </authorList>
    </citation>
    <scope>NUCLEOTIDE SEQUENCE [LARGE SCALE GENOMIC DNA]</scope>
    <source>
        <strain evidence="2">CT-WN-B3</strain>
    </source>
</reference>
<sequence>MFRILLLMAFTYFFFHLHASGNITKYINMKYAYLSYSAIFIFALFTAIQAYTYFKTPEEGECETNCCHHDHHHDKPSSIGRFLLSCVFIYPLIAGFFFPIAKLDSTIVKAKGFTFQNIENSGEFSRNQYLMPDTSVYYGKEGHYDLMHEELRKYSKQSSIQLNDVNYLKALETIYQFPGEFTDKTIQFDGFAFKGESIKKNQIFVLRFGIIHCIADSGVYGLLVELPEEVNLKDDEWVQVKGTLSSIYYQPFKSEIPYLKAESWKKIKEPKDPYVYRGY</sequence>